<reference evidence="5" key="1">
    <citation type="submission" date="2022-11" db="UniProtKB">
        <authorList>
            <consortium name="WormBaseParasite"/>
        </authorList>
    </citation>
    <scope>IDENTIFICATION</scope>
</reference>
<keyword evidence="3" id="KW-0732">Signal</keyword>
<feature type="region of interest" description="Disordered" evidence="1">
    <location>
        <begin position="34"/>
        <end position="53"/>
    </location>
</feature>
<feature type="region of interest" description="Disordered" evidence="1">
    <location>
        <begin position="210"/>
        <end position="233"/>
    </location>
</feature>
<proteinExistence type="predicted"/>
<dbReference type="Proteomes" id="UP000887566">
    <property type="component" value="Unplaced"/>
</dbReference>
<feature type="chain" id="PRO_5037915681" evidence="3">
    <location>
        <begin position="24"/>
        <end position="264"/>
    </location>
</feature>
<sequence length="264" mass="29944">MQMANIVMMTTCLIILLCWCGDCVRLRNSGRKKLKETTHSIHRERSPPQTPEKNRMKKYFADKLNPYLNELENTCVRLCVEKEENDRKGREILEKQQSTDNDSSGDEIEIVAEEAPVQNVINAEKVESAIELNQNKSEDPFPAESETAATHGGETLLHEEHEDGEISQTSTDIHEVDHKEADHGMEHNKEKKTDEHGHLSLDHSHIDRHDDATDEEHHNHETDDKASEKAPPSPTSLILWTVGFVVFLATVTIVALKSEIQHGH</sequence>
<keyword evidence="4" id="KW-1185">Reference proteome</keyword>
<feature type="signal peptide" evidence="3">
    <location>
        <begin position="1"/>
        <end position="23"/>
    </location>
</feature>
<evidence type="ECO:0000256" key="1">
    <source>
        <dbReference type="SAM" id="MobiDB-lite"/>
    </source>
</evidence>
<feature type="compositionally biased region" description="Basic and acidic residues" evidence="1">
    <location>
        <begin position="35"/>
        <end position="46"/>
    </location>
</feature>
<dbReference type="AlphaFoldDB" id="A0A914W5L1"/>
<evidence type="ECO:0000256" key="3">
    <source>
        <dbReference type="SAM" id="SignalP"/>
    </source>
</evidence>
<dbReference type="WBParaSite" id="PSAMB.scaffold3105size19655.g20323.t1">
    <property type="protein sequence ID" value="PSAMB.scaffold3105size19655.g20323.t1"/>
    <property type="gene ID" value="PSAMB.scaffold3105size19655.g20323"/>
</dbReference>
<keyword evidence="2" id="KW-0812">Transmembrane</keyword>
<protein>
    <submittedName>
        <fullName evidence="5">Uncharacterized protein</fullName>
    </submittedName>
</protein>
<accession>A0A914W5L1</accession>
<evidence type="ECO:0000256" key="2">
    <source>
        <dbReference type="SAM" id="Phobius"/>
    </source>
</evidence>
<name>A0A914W5L1_9BILA</name>
<organism evidence="4 5">
    <name type="scientific">Plectus sambesii</name>
    <dbReference type="NCBI Taxonomy" id="2011161"/>
    <lineage>
        <taxon>Eukaryota</taxon>
        <taxon>Metazoa</taxon>
        <taxon>Ecdysozoa</taxon>
        <taxon>Nematoda</taxon>
        <taxon>Chromadorea</taxon>
        <taxon>Plectida</taxon>
        <taxon>Plectina</taxon>
        <taxon>Plectoidea</taxon>
        <taxon>Plectidae</taxon>
        <taxon>Plectus</taxon>
    </lineage>
</organism>
<keyword evidence="2" id="KW-0472">Membrane</keyword>
<feature type="compositionally biased region" description="Basic and acidic residues" evidence="1">
    <location>
        <begin position="210"/>
        <end position="228"/>
    </location>
</feature>
<feature type="transmembrane region" description="Helical" evidence="2">
    <location>
        <begin position="237"/>
        <end position="256"/>
    </location>
</feature>
<evidence type="ECO:0000313" key="4">
    <source>
        <dbReference type="Proteomes" id="UP000887566"/>
    </source>
</evidence>
<keyword evidence="2" id="KW-1133">Transmembrane helix</keyword>
<evidence type="ECO:0000313" key="5">
    <source>
        <dbReference type="WBParaSite" id="PSAMB.scaffold3105size19655.g20323.t1"/>
    </source>
</evidence>